<dbReference type="InterPro" id="IPR049891">
    <property type="entry name" value="CTB"/>
</dbReference>
<protein>
    <recommendedName>
        <fullName evidence="3">Bacteriocin</fullName>
    </recommendedName>
</protein>
<name>A0A9Q5ZBS8_NOSLI</name>
<sequence>MSQVLFTELSNEQLEVVGGGVDFQINGTFYAAKENILNGESKSGPHGSTAKSNGSSTQIETAGLAFLALQAHQLPALEPR</sequence>
<accession>A0A9Q5ZBS8</accession>
<dbReference type="RefSeq" id="WP_099069634.1">
    <property type="nucleotide sequence ID" value="NZ_LAHD01000043.1"/>
</dbReference>
<evidence type="ECO:0008006" key="3">
    <source>
        <dbReference type="Google" id="ProtNLM"/>
    </source>
</evidence>
<organism evidence="1 2">
    <name type="scientific">Nostoc linckia z8</name>
    <dbReference type="NCBI Taxonomy" id="1628746"/>
    <lineage>
        <taxon>Bacteria</taxon>
        <taxon>Bacillati</taxon>
        <taxon>Cyanobacteriota</taxon>
        <taxon>Cyanophyceae</taxon>
        <taxon>Nostocales</taxon>
        <taxon>Nostocaceae</taxon>
        <taxon>Nostoc</taxon>
    </lineage>
</organism>
<dbReference type="EMBL" id="LAHD01000043">
    <property type="protein sequence ID" value="PHK03084.1"/>
    <property type="molecule type" value="Genomic_DNA"/>
</dbReference>
<evidence type="ECO:0000313" key="2">
    <source>
        <dbReference type="Proteomes" id="UP000222310"/>
    </source>
</evidence>
<dbReference type="NCBIfam" id="NF038167">
    <property type="entry name" value="cyan_ocin_like"/>
    <property type="match status" value="1"/>
</dbReference>
<evidence type="ECO:0000313" key="1">
    <source>
        <dbReference type="EMBL" id="PHK03084.1"/>
    </source>
</evidence>
<dbReference type="Proteomes" id="UP000222310">
    <property type="component" value="Unassembled WGS sequence"/>
</dbReference>
<gene>
    <name evidence="1" type="ORF">VF08_16430</name>
</gene>
<dbReference type="AlphaFoldDB" id="A0A9Q5ZBS8"/>
<reference evidence="1 2" key="1">
    <citation type="submission" date="2015-02" db="EMBL/GenBank/DDBJ databases">
        <title>Nostoc linckia genome annotation.</title>
        <authorList>
            <person name="Zhou Z."/>
        </authorList>
    </citation>
    <scope>NUCLEOTIDE SEQUENCE [LARGE SCALE GENOMIC DNA]</scope>
    <source>
        <strain evidence="2">z8</strain>
    </source>
</reference>
<proteinExistence type="predicted"/>
<comment type="caution">
    <text evidence="1">The sequence shown here is derived from an EMBL/GenBank/DDBJ whole genome shotgun (WGS) entry which is preliminary data.</text>
</comment>
<dbReference type="GeneID" id="57093098"/>